<dbReference type="Pfam" id="PF02518">
    <property type="entry name" value="HATPase_c"/>
    <property type="match status" value="1"/>
</dbReference>
<evidence type="ECO:0000256" key="3">
    <source>
        <dbReference type="ARBA" id="ARBA00022553"/>
    </source>
</evidence>
<accession>A0A1M7FZR4</accession>
<organism evidence="8 9">
    <name type="scientific">Paracoccus solventivorans</name>
    <dbReference type="NCBI Taxonomy" id="53463"/>
    <lineage>
        <taxon>Bacteria</taxon>
        <taxon>Pseudomonadati</taxon>
        <taxon>Pseudomonadota</taxon>
        <taxon>Alphaproteobacteria</taxon>
        <taxon>Rhodobacterales</taxon>
        <taxon>Paracoccaceae</taxon>
        <taxon>Paracoccus</taxon>
    </lineage>
</organism>
<dbReference type="FunFam" id="1.10.287.130:FF:000037">
    <property type="entry name" value="Hybrid sensor histidine kinase/response regulator"/>
    <property type="match status" value="1"/>
</dbReference>
<dbReference type="Pfam" id="PF00072">
    <property type="entry name" value="Response_reg"/>
    <property type="match status" value="1"/>
</dbReference>
<dbReference type="Pfam" id="PF13188">
    <property type="entry name" value="PAS_8"/>
    <property type="match status" value="1"/>
</dbReference>
<keyword evidence="8" id="KW-0418">Kinase</keyword>
<dbReference type="SMART" id="SM00388">
    <property type="entry name" value="HisKA"/>
    <property type="match status" value="1"/>
</dbReference>
<keyword evidence="8" id="KW-0808">Transferase</keyword>
<evidence type="ECO:0000256" key="4">
    <source>
        <dbReference type="PROSITE-ProRule" id="PRU00169"/>
    </source>
</evidence>
<dbReference type="InterPro" id="IPR011006">
    <property type="entry name" value="CheY-like_superfamily"/>
</dbReference>
<dbReference type="STRING" id="53463.SAMN05444389_103321"/>
<evidence type="ECO:0000259" key="7">
    <source>
        <dbReference type="PROSITE" id="PS50110"/>
    </source>
</evidence>
<dbReference type="AlphaFoldDB" id="A0A1M7FZR4"/>
<dbReference type="InterPro" id="IPR003661">
    <property type="entry name" value="HisK_dim/P_dom"/>
</dbReference>
<dbReference type="SMART" id="SM00387">
    <property type="entry name" value="HATPase_c"/>
    <property type="match status" value="1"/>
</dbReference>
<dbReference type="InterPro" id="IPR035965">
    <property type="entry name" value="PAS-like_dom_sf"/>
</dbReference>
<dbReference type="EMBL" id="FRCK01000003">
    <property type="protein sequence ID" value="SHM09177.1"/>
    <property type="molecule type" value="Genomic_DNA"/>
</dbReference>
<feature type="modified residue" description="4-aspartylphosphate" evidence="4">
    <location>
        <position position="609"/>
    </location>
</feature>
<feature type="transmembrane region" description="Helical" evidence="5">
    <location>
        <begin position="42"/>
        <end position="64"/>
    </location>
</feature>
<dbReference type="CDD" id="cd00130">
    <property type="entry name" value="PAS"/>
    <property type="match status" value="1"/>
</dbReference>
<dbReference type="Pfam" id="PF00512">
    <property type="entry name" value="HisKA"/>
    <property type="match status" value="1"/>
</dbReference>
<dbReference type="SUPFAM" id="SSF52172">
    <property type="entry name" value="CheY-like"/>
    <property type="match status" value="1"/>
</dbReference>
<evidence type="ECO:0000256" key="2">
    <source>
        <dbReference type="ARBA" id="ARBA00012438"/>
    </source>
</evidence>
<evidence type="ECO:0000313" key="9">
    <source>
        <dbReference type="Proteomes" id="UP000184444"/>
    </source>
</evidence>
<reference evidence="9" key="1">
    <citation type="submission" date="2016-11" db="EMBL/GenBank/DDBJ databases">
        <authorList>
            <person name="Varghese N."/>
            <person name="Submissions S."/>
        </authorList>
    </citation>
    <scope>NUCLEOTIDE SEQUENCE [LARGE SCALE GENOMIC DNA]</scope>
    <source>
        <strain evidence="9">DSM 6637</strain>
    </source>
</reference>
<dbReference type="Gene3D" id="3.40.50.2300">
    <property type="match status" value="1"/>
</dbReference>
<dbReference type="CDD" id="cd00082">
    <property type="entry name" value="HisKA"/>
    <property type="match status" value="1"/>
</dbReference>
<dbReference type="InterPro" id="IPR036890">
    <property type="entry name" value="HATPase_C_sf"/>
</dbReference>
<evidence type="ECO:0000313" key="8">
    <source>
        <dbReference type="EMBL" id="SHM09177.1"/>
    </source>
</evidence>
<dbReference type="PANTHER" id="PTHR43065">
    <property type="entry name" value="SENSOR HISTIDINE KINASE"/>
    <property type="match status" value="1"/>
</dbReference>
<dbReference type="InterPro" id="IPR003594">
    <property type="entry name" value="HATPase_dom"/>
</dbReference>
<dbReference type="InterPro" id="IPR001789">
    <property type="entry name" value="Sig_transdc_resp-reg_receiver"/>
</dbReference>
<dbReference type="Gene3D" id="1.10.287.130">
    <property type="match status" value="1"/>
</dbReference>
<dbReference type="EC" id="2.7.13.3" evidence="2"/>
<evidence type="ECO:0000256" key="1">
    <source>
        <dbReference type="ARBA" id="ARBA00000085"/>
    </source>
</evidence>
<dbReference type="SUPFAM" id="SSF55874">
    <property type="entry name" value="ATPase domain of HSP90 chaperone/DNA topoisomerase II/histidine kinase"/>
    <property type="match status" value="1"/>
</dbReference>
<name>A0A1M7FZR4_9RHOB</name>
<dbReference type="InterPro" id="IPR004358">
    <property type="entry name" value="Sig_transdc_His_kin-like_C"/>
</dbReference>
<dbReference type="RefSeq" id="WP_073064516.1">
    <property type="nucleotide sequence ID" value="NZ_FRCK01000003.1"/>
</dbReference>
<dbReference type="SUPFAM" id="SSF47384">
    <property type="entry name" value="Homodimeric domain of signal transducing histidine kinase"/>
    <property type="match status" value="1"/>
</dbReference>
<dbReference type="PROSITE" id="PS50109">
    <property type="entry name" value="HIS_KIN"/>
    <property type="match status" value="1"/>
</dbReference>
<feature type="domain" description="Histidine kinase" evidence="6">
    <location>
        <begin position="311"/>
        <end position="534"/>
    </location>
</feature>
<sequence>MKDNALLLSRGLAAVPLLVLPMALGALWLALQPQAVPPRVLIIGGAVAVAWYLLAGLMVGQQLVQHARTRRQLRASRQMLAEQPGCAWIVDAEGAIRAQSPQAEQLHDLTGRDVAVLLSRHRASPATTAQKLLLRLADGRPCELPLADGTRLLARRIPGTGLQLWRIEAPVPAPPPAAPAAADPPTNPGYQDLPIAILEFDPEGRVIEANPAAEALLGPVQPGSPLGTLIDGLGRPLDDWIAEAHEGRDNGRAEVLQTRGEVERNLQVSLVATADPGRMVAVLTDVSALKSLEAQFTQSQKMQAIGQLAGGIAHDFNNLLTAISGHCDLLMAQRDHADPDYADLHQISQNANRAAALVRQLLAFSRKQTLTPELIDLRDSLSDLSHLLNRLVGERTVVTVTHDPALRPIRADARQLEQVLMNLVVNARDAMPGGGEIAIRTENVTLDSGLTLERVNIPKGEYVRITVTDEGSGIPAEIFDKIFDPFFTTKKQGEGTGLGLSTAYGIVKQTGGYIFCHSVLGEGTRFTLYFPAQRPRPAAPARRQAAAVDDLPDDRRRTILLVEDEAPVRAFASRALRLHGYEVIEADSGERALEILADPALAVDLFVTDVVMPGLDGPSWVREALRKRMNTPVIFMSGYMETPPGAGSETFPGAVFLAKPFSLSELATTVAGHLAAGLGRSAGGSPGA</sequence>
<dbReference type="PROSITE" id="PS50110">
    <property type="entry name" value="RESPONSE_REGULATORY"/>
    <property type="match status" value="1"/>
</dbReference>
<keyword evidence="5" id="KW-0472">Membrane</keyword>
<gene>
    <name evidence="8" type="ORF">SAMN05444389_103321</name>
</gene>
<dbReference type="SMART" id="SM00448">
    <property type="entry name" value="REC"/>
    <property type="match status" value="1"/>
</dbReference>
<proteinExistence type="predicted"/>
<keyword evidence="5" id="KW-0812">Transmembrane</keyword>
<dbReference type="GO" id="GO:0000155">
    <property type="term" value="F:phosphorelay sensor kinase activity"/>
    <property type="evidence" value="ECO:0007669"/>
    <property type="project" value="InterPro"/>
</dbReference>
<keyword evidence="9" id="KW-1185">Reference proteome</keyword>
<dbReference type="InterPro" id="IPR005467">
    <property type="entry name" value="His_kinase_dom"/>
</dbReference>
<dbReference type="Proteomes" id="UP000184444">
    <property type="component" value="Unassembled WGS sequence"/>
</dbReference>
<dbReference type="PANTHER" id="PTHR43065:SF42">
    <property type="entry name" value="TWO-COMPONENT SENSOR PPRA"/>
    <property type="match status" value="1"/>
</dbReference>
<dbReference type="PRINTS" id="PR00344">
    <property type="entry name" value="BCTRLSENSOR"/>
</dbReference>
<dbReference type="OrthoDB" id="9796100at2"/>
<dbReference type="Gene3D" id="3.30.450.20">
    <property type="entry name" value="PAS domain"/>
    <property type="match status" value="1"/>
</dbReference>
<evidence type="ECO:0000256" key="5">
    <source>
        <dbReference type="SAM" id="Phobius"/>
    </source>
</evidence>
<dbReference type="InterPro" id="IPR036097">
    <property type="entry name" value="HisK_dim/P_sf"/>
</dbReference>
<dbReference type="SUPFAM" id="SSF55785">
    <property type="entry name" value="PYP-like sensor domain (PAS domain)"/>
    <property type="match status" value="1"/>
</dbReference>
<feature type="transmembrane region" description="Helical" evidence="5">
    <location>
        <begin position="12"/>
        <end position="30"/>
    </location>
</feature>
<protein>
    <recommendedName>
        <fullName evidence="2">histidine kinase</fullName>
        <ecNumber evidence="2">2.7.13.3</ecNumber>
    </recommendedName>
</protein>
<comment type="catalytic activity">
    <reaction evidence="1">
        <text>ATP + protein L-histidine = ADP + protein N-phospho-L-histidine.</text>
        <dbReference type="EC" id="2.7.13.3"/>
    </reaction>
</comment>
<keyword evidence="3 4" id="KW-0597">Phosphoprotein</keyword>
<dbReference type="InterPro" id="IPR000014">
    <property type="entry name" value="PAS"/>
</dbReference>
<keyword evidence="5" id="KW-1133">Transmembrane helix</keyword>
<dbReference type="Gene3D" id="3.30.565.10">
    <property type="entry name" value="Histidine kinase-like ATPase, C-terminal domain"/>
    <property type="match status" value="1"/>
</dbReference>
<feature type="domain" description="Response regulatory" evidence="7">
    <location>
        <begin position="558"/>
        <end position="674"/>
    </location>
</feature>
<evidence type="ECO:0000259" key="6">
    <source>
        <dbReference type="PROSITE" id="PS50109"/>
    </source>
</evidence>